<evidence type="ECO:0000313" key="1">
    <source>
        <dbReference type="EMBL" id="KAH0566741.1"/>
    </source>
</evidence>
<comment type="caution">
    <text evidence="1">The sequence shown here is derived from an EMBL/GenBank/DDBJ whole genome shotgun (WGS) entry which is preliminary data.</text>
</comment>
<dbReference type="Proteomes" id="UP000826195">
    <property type="component" value="Unassembled WGS sequence"/>
</dbReference>
<keyword evidence="2" id="KW-1185">Reference proteome</keyword>
<accession>A0AAV7J434</accession>
<dbReference type="EMBL" id="JAHXZJ010000001">
    <property type="protein sequence ID" value="KAH0566741.1"/>
    <property type="molecule type" value="Genomic_DNA"/>
</dbReference>
<sequence>MCALVPRSPLECPHTPDRGYMRSVIEPYPNYISRHFLILEHETKTETLGVEEILFSLYTFSSQFIALMPKKKREEKREKERSQCCKLHREFTQDSRYT</sequence>
<evidence type="ECO:0000313" key="2">
    <source>
        <dbReference type="Proteomes" id="UP000826195"/>
    </source>
</evidence>
<name>A0AAV7J434_COTGL</name>
<protein>
    <submittedName>
        <fullName evidence="1">Uncharacterized protein</fullName>
    </submittedName>
</protein>
<reference evidence="1 2" key="1">
    <citation type="journal article" date="2021" name="J. Hered.">
        <title>A chromosome-level genome assembly of the parasitoid wasp, Cotesia glomerata (Hymenoptera: Braconidae).</title>
        <authorList>
            <person name="Pinto B.J."/>
            <person name="Weis J.J."/>
            <person name="Gamble T."/>
            <person name="Ode P.J."/>
            <person name="Paul R."/>
            <person name="Zaspel J.M."/>
        </authorList>
    </citation>
    <scope>NUCLEOTIDE SEQUENCE [LARGE SCALE GENOMIC DNA]</scope>
    <source>
        <strain evidence="1">CgM1</strain>
    </source>
</reference>
<dbReference type="AlphaFoldDB" id="A0AAV7J434"/>
<organism evidence="1 2">
    <name type="scientific">Cotesia glomerata</name>
    <name type="common">Lepidopteran parasitic wasp</name>
    <name type="synonym">Apanteles glomeratus</name>
    <dbReference type="NCBI Taxonomy" id="32391"/>
    <lineage>
        <taxon>Eukaryota</taxon>
        <taxon>Metazoa</taxon>
        <taxon>Ecdysozoa</taxon>
        <taxon>Arthropoda</taxon>
        <taxon>Hexapoda</taxon>
        <taxon>Insecta</taxon>
        <taxon>Pterygota</taxon>
        <taxon>Neoptera</taxon>
        <taxon>Endopterygota</taxon>
        <taxon>Hymenoptera</taxon>
        <taxon>Apocrita</taxon>
        <taxon>Ichneumonoidea</taxon>
        <taxon>Braconidae</taxon>
        <taxon>Microgastrinae</taxon>
        <taxon>Cotesia</taxon>
    </lineage>
</organism>
<proteinExistence type="predicted"/>
<gene>
    <name evidence="1" type="ORF">KQX54_003697</name>
</gene>